<proteinExistence type="predicted"/>
<gene>
    <name evidence="1" type="ORF">CS060_04340</name>
</gene>
<dbReference type="InterPro" id="IPR025072">
    <property type="entry name" value="Fur_reg_FbpA"/>
</dbReference>
<organism evidence="1 2">
    <name type="scientific">Anoxybacillus flavithermus</name>
    <dbReference type="NCBI Taxonomy" id="33934"/>
    <lineage>
        <taxon>Bacteria</taxon>
        <taxon>Bacillati</taxon>
        <taxon>Bacillota</taxon>
        <taxon>Bacilli</taxon>
        <taxon>Bacillales</taxon>
        <taxon>Anoxybacillaceae</taxon>
        <taxon>Anoxybacillus</taxon>
    </lineage>
</organism>
<dbReference type="RefSeq" id="WP_035050426.1">
    <property type="nucleotide sequence ID" value="NZ_PEDM01000005.1"/>
</dbReference>
<accession>A0A2G5RS73</accession>
<dbReference type="Proteomes" id="UP000230559">
    <property type="component" value="Unassembled WGS sequence"/>
</dbReference>
<evidence type="ECO:0000313" key="1">
    <source>
        <dbReference type="EMBL" id="PIC05511.1"/>
    </source>
</evidence>
<protein>
    <submittedName>
        <fullName evidence="1">Fur-regulated basic protein FbpA</fullName>
    </submittedName>
</protein>
<name>A0A2G5RS73_9BACL</name>
<evidence type="ECO:0000313" key="2">
    <source>
        <dbReference type="Proteomes" id="UP000230559"/>
    </source>
</evidence>
<sequence length="68" mass="8060">MMAVLKEAATKQKLVQERKEYLIDFLIDHEVYEAPDGRQLYELPLAELERMYIALRCKIGREMSQTRS</sequence>
<dbReference type="EMBL" id="PEDM01000005">
    <property type="protein sequence ID" value="PIC05511.1"/>
    <property type="molecule type" value="Genomic_DNA"/>
</dbReference>
<comment type="caution">
    <text evidence="1">The sequence shown here is derived from an EMBL/GenBank/DDBJ whole genome shotgun (WGS) entry which is preliminary data.</text>
</comment>
<dbReference type="Pfam" id="PF13076">
    <property type="entry name" value="Fur_reg_FbpA"/>
    <property type="match status" value="1"/>
</dbReference>
<reference evidence="1 2" key="1">
    <citation type="submission" date="2017-10" db="EMBL/GenBank/DDBJ databases">
        <title>Draft genome sequence of Anoxybacillus flavithermus KU2-6-11 from caldera Uzon (Russia:Kamchtka).</title>
        <authorList>
            <person name="Korzhuk A.V."/>
            <person name="Rozanov A.S."/>
            <person name="Bryanskaya A.V."/>
            <person name="Peltek S.E."/>
        </authorList>
    </citation>
    <scope>NUCLEOTIDE SEQUENCE [LARGE SCALE GENOMIC DNA]</scope>
    <source>
        <strain evidence="1 2">KU2-6_11</strain>
    </source>
</reference>
<dbReference type="AlphaFoldDB" id="A0A2G5RS73"/>